<evidence type="ECO:0000256" key="1">
    <source>
        <dbReference type="ARBA" id="ARBA00004741"/>
    </source>
</evidence>
<evidence type="ECO:0000256" key="2">
    <source>
        <dbReference type="ARBA" id="ARBA00013147"/>
    </source>
</evidence>
<evidence type="ECO:0000259" key="8">
    <source>
        <dbReference type="PROSITE" id="PS51171"/>
    </source>
</evidence>
<evidence type="ECO:0000256" key="3">
    <source>
        <dbReference type="ARBA" id="ARBA00022605"/>
    </source>
</evidence>
<dbReference type="GO" id="GO:0004664">
    <property type="term" value="F:prephenate dehydratase activity"/>
    <property type="evidence" value="ECO:0007669"/>
    <property type="project" value="UniProtKB-EC"/>
</dbReference>
<dbReference type="InterPro" id="IPR045865">
    <property type="entry name" value="ACT-like_dom_sf"/>
</dbReference>
<evidence type="ECO:0000256" key="4">
    <source>
        <dbReference type="ARBA" id="ARBA00023141"/>
    </source>
</evidence>
<dbReference type="PANTHER" id="PTHR21022">
    <property type="entry name" value="PREPHENATE DEHYDRATASE P PROTEIN"/>
    <property type="match status" value="1"/>
</dbReference>
<sequence length="275" mass="30509">MQKIAIQGVRGAFHEAAAKKYAGESIQLVECMTFRDLCKSLKSGQSDMAVMAIENTIAGSLSQNYGLINEYQLSIVGEVYLRIQMQLLALPGVELSAIKFIYSHPVALNQCNFFLDGLSGVQVYESKDTAESARMIREGNLTDTAAIAGETAAQLYSLDILKGNIETNKENYTRFLVLTNQSNQSVEGDKASISFELGHQPGTLADILTVFKKNRINLTNIQSMPLVGKPYEYRFHADLTWESKVDFEKAMESAGEFANSIILLGIYKRSNFNFQ</sequence>
<protein>
    <recommendedName>
        <fullName evidence="2">prephenate dehydratase</fullName>
        <ecNumber evidence="2">4.2.1.51</ecNumber>
    </recommendedName>
</protein>
<proteinExistence type="predicted"/>
<dbReference type="CDD" id="cd13631">
    <property type="entry name" value="PBP2_Ct-PDT_like"/>
    <property type="match status" value="1"/>
</dbReference>
<gene>
    <name evidence="10" type="ORF">JKA74_10535</name>
</gene>
<dbReference type="GO" id="GO:0009094">
    <property type="term" value="P:L-phenylalanine biosynthetic process"/>
    <property type="evidence" value="ECO:0007669"/>
    <property type="project" value="UniProtKB-KW"/>
</dbReference>
<dbReference type="Gene3D" id="3.40.190.10">
    <property type="entry name" value="Periplasmic binding protein-like II"/>
    <property type="match status" value="2"/>
</dbReference>
<dbReference type="PANTHER" id="PTHR21022:SF19">
    <property type="entry name" value="PREPHENATE DEHYDRATASE-RELATED"/>
    <property type="match status" value="1"/>
</dbReference>
<dbReference type="PROSITE" id="PS51171">
    <property type="entry name" value="PREPHENATE_DEHYDR_3"/>
    <property type="match status" value="1"/>
</dbReference>
<evidence type="ECO:0000256" key="7">
    <source>
        <dbReference type="ARBA" id="ARBA00047848"/>
    </source>
</evidence>
<keyword evidence="6" id="KW-0456">Lyase</keyword>
<dbReference type="AlphaFoldDB" id="A0A934WYR4"/>
<keyword evidence="11" id="KW-1185">Reference proteome</keyword>
<dbReference type="EC" id="4.2.1.51" evidence="2"/>
<keyword evidence="3" id="KW-0028">Amino-acid biosynthesis</keyword>
<dbReference type="Gene3D" id="3.30.70.260">
    <property type="match status" value="1"/>
</dbReference>
<comment type="pathway">
    <text evidence="1">Amino-acid biosynthesis; L-phenylalanine biosynthesis; phenylpyruvate from prephenate: step 1/1.</text>
</comment>
<dbReference type="CDD" id="cd04905">
    <property type="entry name" value="ACT_CM-PDT"/>
    <property type="match status" value="1"/>
</dbReference>
<keyword evidence="4" id="KW-0057">Aromatic amino acid biosynthesis</keyword>
<dbReference type="PROSITE" id="PS51671">
    <property type="entry name" value="ACT"/>
    <property type="match status" value="1"/>
</dbReference>
<dbReference type="SUPFAM" id="SSF55021">
    <property type="entry name" value="ACT-like"/>
    <property type="match status" value="1"/>
</dbReference>
<keyword evidence="5" id="KW-0584">Phenylalanine biosynthesis</keyword>
<name>A0A934WYR4_9BACT</name>
<evidence type="ECO:0000313" key="10">
    <source>
        <dbReference type="EMBL" id="MBK6265474.1"/>
    </source>
</evidence>
<evidence type="ECO:0000256" key="5">
    <source>
        <dbReference type="ARBA" id="ARBA00023222"/>
    </source>
</evidence>
<dbReference type="Pfam" id="PF00800">
    <property type="entry name" value="PDT"/>
    <property type="match status" value="1"/>
</dbReference>
<comment type="catalytic activity">
    <reaction evidence="7">
        <text>prephenate + H(+) = 3-phenylpyruvate + CO2 + H2O</text>
        <dbReference type="Rhea" id="RHEA:21648"/>
        <dbReference type="ChEBI" id="CHEBI:15377"/>
        <dbReference type="ChEBI" id="CHEBI:15378"/>
        <dbReference type="ChEBI" id="CHEBI:16526"/>
        <dbReference type="ChEBI" id="CHEBI:18005"/>
        <dbReference type="ChEBI" id="CHEBI:29934"/>
        <dbReference type="EC" id="4.2.1.51"/>
    </reaction>
</comment>
<feature type="domain" description="Prephenate dehydratase" evidence="8">
    <location>
        <begin position="3"/>
        <end position="180"/>
    </location>
</feature>
<feature type="domain" description="ACT" evidence="9">
    <location>
        <begin position="192"/>
        <end position="268"/>
    </location>
</feature>
<dbReference type="Proteomes" id="UP000611723">
    <property type="component" value="Unassembled WGS sequence"/>
</dbReference>
<reference evidence="10" key="1">
    <citation type="submission" date="2021-01" db="EMBL/GenBank/DDBJ databases">
        <title>Marivirga aurantiaca sp. nov., isolated from intertidal surface sediments.</title>
        <authorList>
            <person name="Zhang M."/>
        </authorList>
    </citation>
    <scope>NUCLEOTIDE SEQUENCE</scope>
    <source>
        <strain evidence="10">S37H4</strain>
    </source>
</reference>
<dbReference type="InterPro" id="IPR002912">
    <property type="entry name" value="ACT_dom"/>
</dbReference>
<organism evidence="10 11">
    <name type="scientific">Marivirga aurantiaca</name>
    <dbReference type="NCBI Taxonomy" id="2802615"/>
    <lineage>
        <taxon>Bacteria</taxon>
        <taxon>Pseudomonadati</taxon>
        <taxon>Bacteroidota</taxon>
        <taxon>Cytophagia</taxon>
        <taxon>Cytophagales</taxon>
        <taxon>Marivirgaceae</taxon>
        <taxon>Marivirga</taxon>
    </lineage>
</organism>
<dbReference type="EMBL" id="JAEQBW010000004">
    <property type="protein sequence ID" value="MBK6265474.1"/>
    <property type="molecule type" value="Genomic_DNA"/>
</dbReference>
<accession>A0A934WYR4</accession>
<dbReference type="SUPFAM" id="SSF53850">
    <property type="entry name" value="Periplasmic binding protein-like II"/>
    <property type="match status" value="1"/>
</dbReference>
<dbReference type="GO" id="GO:0005737">
    <property type="term" value="C:cytoplasm"/>
    <property type="evidence" value="ECO:0007669"/>
    <property type="project" value="TreeGrafter"/>
</dbReference>
<dbReference type="RefSeq" id="WP_201431159.1">
    <property type="nucleotide sequence ID" value="NZ_JAEQBW010000004.1"/>
</dbReference>
<evidence type="ECO:0000256" key="6">
    <source>
        <dbReference type="ARBA" id="ARBA00023239"/>
    </source>
</evidence>
<evidence type="ECO:0000259" key="9">
    <source>
        <dbReference type="PROSITE" id="PS51671"/>
    </source>
</evidence>
<comment type="caution">
    <text evidence="10">The sequence shown here is derived from an EMBL/GenBank/DDBJ whole genome shotgun (WGS) entry which is preliminary data.</text>
</comment>
<evidence type="ECO:0000313" key="11">
    <source>
        <dbReference type="Proteomes" id="UP000611723"/>
    </source>
</evidence>
<dbReference type="InterPro" id="IPR001086">
    <property type="entry name" value="Preph_deHydtase"/>
</dbReference>